<dbReference type="RefSeq" id="XP_056551128.1">
    <property type="nucleotide sequence ID" value="XM_056702128.1"/>
</dbReference>
<evidence type="ECO:0000313" key="2">
    <source>
        <dbReference type="EMBL" id="KAJ5363501.1"/>
    </source>
</evidence>
<dbReference type="Proteomes" id="UP001147782">
    <property type="component" value="Unassembled WGS sequence"/>
</dbReference>
<proteinExistence type="predicted"/>
<accession>A0A9W9RP07</accession>
<dbReference type="GO" id="GO:0016747">
    <property type="term" value="F:acyltransferase activity, transferring groups other than amino-acyl groups"/>
    <property type="evidence" value="ECO:0007669"/>
    <property type="project" value="InterPro"/>
</dbReference>
<dbReference type="Pfam" id="PF00583">
    <property type="entry name" value="Acetyltransf_1"/>
    <property type="match status" value="1"/>
</dbReference>
<dbReference type="OrthoDB" id="410198at2759"/>
<reference evidence="2" key="2">
    <citation type="journal article" date="2023" name="IMA Fungus">
        <title>Comparative genomic study of the Penicillium genus elucidates a diverse pangenome and 15 lateral gene transfer events.</title>
        <authorList>
            <person name="Petersen C."/>
            <person name="Sorensen T."/>
            <person name="Nielsen M.R."/>
            <person name="Sondergaard T.E."/>
            <person name="Sorensen J.L."/>
            <person name="Fitzpatrick D.A."/>
            <person name="Frisvad J.C."/>
            <person name="Nielsen K.L."/>
        </authorList>
    </citation>
    <scope>NUCLEOTIDE SEQUENCE</scope>
    <source>
        <strain evidence="2">IBT 29864</strain>
    </source>
</reference>
<dbReference type="InterPro" id="IPR052523">
    <property type="entry name" value="Trichothecene_AcTrans"/>
</dbReference>
<evidence type="ECO:0000259" key="1">
    <source>
        <dbReference type="PROSITE" id="PS51186"/>
    </source>
</evidence>
<dbReference type="PANTHER" id="PTHR42791">
    <property type="entry name" value="GNAT FAMILY ACETYLTRANSFERASE"/>
    <property type="match status" value="1"/>
</dbReference>
<comment type="caution">
    <text evidence="2">The sequence shown here is derived from an EMBL/GenBank/DDBJ whole genome shotgun (WGS) entry which is preliminary data.</text>
</comment>
<dbReference type="AlphaFoldDB" id="A0A9W9RP07"/>
<feature type="domain" description="N-acetyltransferase" evidence="1">
    <location>
        <begin position="3"/>
        <end position="219"/>
    </location>
</feature>
<dbReference type="InterPro" id="IPR000182">
    <property type="entry name" value="GNAT_dom"/>
</dbReference>
<name>A0A9W9RP07_9EURO</name>
<dbReference type="GeneID" id="81441307"/>
<keyword evidence="3" id="KW-1185">Reference proteome</keyword>
<dbReference type="EMBL" id="JAPZBS010000008">
    <property type="protein sequence ID" value="KAJ5363501.1"/>
    <property type="molecule type" value="Genomic_DNA"/>
</dbReference>
<dbReference type="PROSITE" id="PS51186">
    <property type="entry name" value="GNAT"/>
    <property type="match status" value="1"/>
</dbReference>
<organism evidence="2 3">
    <name type="scientific">Penicillium cataractarum</name>
    <dbReference type="NCBI Taxonomy" id="2100454"/>
    <lineage>
        <taxon>Eukaryota</taxon>
        <taxon>Fungi</taxon>
        <taxon>Dikarya</taxon>
        <taxon>Ascomycota</taxon>
        <taxon>Pezizomycotina</taxon>
        <taxon>Eurotiomycetes</taxon>
        <taxon>Eurotiomycetidae</taxon>
        <taxon>Eurotiales</taxon>
        <taxon>Aspergillaceae</taxon>
        <taxon>Penicillium</taxon>
    </lineage>
</organism>
<dbReference type="SUPFAM" id="SSF55729">
    <property type="entry name" value="Acyl-CoA N-acyltransferases (Nat)"/>
    <property type="match status" value="1"/>
</dbReference>
<dbReference type="InterPro" id="IPR016181">
    <property type="entry name" value="Acyl_CoA_acyltransferase"/>
</dbReference>
<gene>
    <name evidence="2" type="ORF">N7496_009214</name>
</gene>
<protein>
    <recommendedName>
        <fullName evidence="1">N-acetyltransferase domain-containing protein</fullName>
    </recommendedName>
</protein>
<evidence type="ECO:0000313" key="3">
    <source>
        <dbReference type="Proteomes" id="UP001147782"/>
    </source>
</evidence>
<dbReference type="CDD" id="cd04301">
    <property type="entry name" value="NAT_SF"/>
    <property type="match status" value="1"/>
</dbReference>
<dbReference type="Gene3D" id="3.40.630.30">
    <property type="match status" value="1"/>
</dbReference>
<sequence length="221" mass="25049">MAYQIQYAEESDAPSLAQINTLSFAGRGLLSQVFPETTQDDLEAYKSIYTMKHLANPQMHVLKIADPTGGAIVGYARWHIPESLSPRTNLPVLSEKAQEAARDPFQFTPRPMNEALYGAFRGLLEESRKKYVTEKDMMLDLLATLPAYQGRGIGSTLLRWGTAKADEWQVRIYLEATGEGYPVYIKHGWEPVERVYLDREKYGGQGQESFVLMMREPKPLQ</sequence>
<reference evidence="2" key="1">
    <citation type="submission" date="2022-11" db="EMBL/GenBank/DDBJ databases">
        <authorList>
            <person name="Petersen C."/>
        </authorList>
    </citation>
    <scope>NUCLEOTIDE SEQUENCE</scope>
    <source>
        <strain evidence="2">IBT 29864</strain>
    </source>
</reference>
<dbReference type="PANTHER" id="PTHR42791:SF2">
    <property type="entry name" value="N-ACETYLTRANSFERASE DOMAIN-CONTAINING PROTEIN"/>
    <property type="match status" value="1"/>
</dbReference>